<protein>
    <recommendedName>
        <fullName evidence="1">DUF397 domain-containing protein</fullName>
    </recommendedName>
</protein>
<dbReference type="Pfam" id="PF04149">
    <property type="entry name" value="DUF397"/>
    <property type="match status" value="1"/>
</dbReference>
<feature type="domain" description="DUF397" evidence="1">
    <location>
        <begin position="6"/>
        <end position="60"/>
    </location>
</feature>
<evidence type="ECO:0000259" key="1">
    <source>
        <dbReference type="Pfam" id="PF04149"/>
    </source>
</evidence>
<gene>
    <name evidence="2" type="ORF">BJ992_001939</name>
</gene>
<dbReference type="RefSeq" id="WP_184979625.1">
    <property type="nucleotide sequence ID" value="NZ_BAAALO010000037.1"/>
</dbReference>
<dbReference type="EMBL" id="JACHIU010000001">
    <property type="protein sequence ID" value="MBB6472508.1"/>
    <property type="molecule type" value="Genomic_DNA"/>
</dbReference>
<dbReference type="Proteomes" id="UP000555564">
    <property type="component" value="Unassembled WGS sequence"/>
</dbReference>
<dbReference type="AlphaFoldDB" id="A0A7X0ICJ8"/>
<evidence type="ECO:0000313" key="3">
    <source>
        <dbReference type="Proteomes" id="UP000555564"/>
    </source>
</evidence>
<evidence type="ECO:0000313" key="2">
    <source>
        <dbReference type="EMBL" id="MBB6472508.1"/>
    </source>
</evidence>
<organism evidence="2 3">
    <name type="scientific">Sphaerisporangium rubeum</name>
    <dbReference type="NCBI Taxonomy" id="321317"/>
    <lineage>
        <taxon>Bacteria</taxon>
        <taxon>Bacillati</taxon>
        <taxon>Actinomycetota</taxon>
        <taxon>Actinomycetes</taxon>
        <taxon>Streptosporangiales</taxon>
        <taxon>Streptosporangiaceae</taxon>
        <taxon>Sphaerisporangium</taxon>
    </lineage>
</organism>
<name>A0A7X0ICJ8_9ACTN</name>
<sequence>MDLSGAVWRKSIRSGDDGGECVEVALSLPGSVGVRDSKSTGGAVILCRRPEWVLFVCAVRDEALKG</sequence>
<dbReference type="InterPro" id="IPR007278">
    <property type="entry name" value="DUF397"/>
</dbReference>
<comment type="caution">
    <text evidence="2">The sequence shown here is derived from an EMBL/GenBank/DDBJ whole genome shotgun (WGS) entry which is preliminary data.</text>
</comment>
<proteinExistence type="predicted"/>
<keyword evidence="3" id="KW-1185">Reference proteome</keyword>
<reference evidence="2 3" key="1">
    <citation type="submission" date="2020-08" db="EMBL/GenBank/DDBJ databases">
        <title>Sequencing the genomes of 1000 actinobacteria strains.</title>
        <authorList>
            <person name="Klenk H.-P."/>
        </authorList>
    </citation>
    <scope>NUCLEOTIDE SEQUENCE [LARGE SCALE GENOMIC DNA]</scope>
    <source>
        <strain evidence="2 3">DSM 44936</strain>
    </source>
</reference>
<accession>A0A7X0ICJ8</accession>